<dbReference type="Gene3D" id="3.30.1150.10">
    <property type="match status" value="1"/>
</dbReference>
<sequence>MKVGLPISLALHVGVFGGFTFFAAQARPFSEALVIPVEILTVAPETNVSAAIKPPKPQPIVDQPEIMTSPTPMENADEEAPEVKTTAQEKPTEKVAEIVPELAEKDDVIPVPEPDKKPPEPEFDLDALAGLVDKTRETAPETNQQIALESETAQARYEDVARRAEGEGSGLSATEADLVANAMYKCWRMPAAATDAENLLVRLNVKFVIGGHVESVELIDRAASRRLSPGNEYWDVAERSAIAAVNKCSPYDFLSDERYGVWRELILNLRPQL</sequence>
<accession>A0A918NBY0</accession>
<gene>
    <name evidence="2" type="ORF">GCM10011309_01890</name>
</gene>
<keyword evidence="3" id="KW-1185">Reference proteome</keyword>
<name>A0A918NBY0_9PROT</name>
<protein>
    <recommendedName>
        <fullName evidence="4">Cell division and transport-associated protein TolA</fullName>
    </recommendedName>
</protein>
<dbReference type="AlphaFoldDB" id="A0A918NBY0"/>
<evidence type="ECO:0000313" key="2">
    <source>
        <dbReference type="EMBL" id="GGX56656.1"/>
    </source>
</evidence>
<feature type="region of interest" description="Disordered" evidence="1">
    <location>
        <begin position="53"/>
        <end position="93"/>
    </location>
</feature>
<dbReference type="RefSeq" id="WP_189580079.1">
    <property type="nucleotide sequence ID" value="NZ_BMYV01000001.1"/>
</dbReference>
<dbReference type="Proteomes" id="UP000600865">
    <property type="component" value="Unassembled WGS sequence"/>
</dbReference>
<proteinExistence type="predicted"/>
<comment type="caution">
    <text evidence="2">The sequence shown here is derived from an EMBL/GenBank/DDBJ whole genome shotgun (WGS) entry which is preliminary data.</text>
</comment>
<evidence type="ECO:0000313" key="3">
    <source>
        <dbReference type="Proteomes" id="UP000600865"/>
    </source>
</evidence>
<evidence type="ECO:0008006" key="4">
    <source>
        <dbReference type="Google" id="ProtNLM"/>
    </source>
</evidence>
<dbReference type="EMBL" id="BMYV01000001">
    <property type="protein sequence ID" value="GGX56656.1"/>
    <property type="molecule type" value="Genomic_DNA"/>
</dbReference>
<dbReference type="SUPFAM" id="SSF74653">
    <property type="entry name" value="TolA/TonB C-terminal domain"/>
    <property type="match status" value="1"/>
</dbReference>
<organism evidence="2 3">
    <name type="scientific">Litorimonas cladophorae</name>
    <dbReference type="NCBI Taxonomy" id="1220491"/>
    <lineage>
        <taxon>Bacteria</taxon>
        <taxon>Pseudomonadati</taxon>
        <taxon>Pseudomonadota</taxon>
        <taxon>Alphaproteobacteria</taxon>
        <taxon>Maricaulales</taxon>
        <taxon>Robiginitomaculaceae</taxon>
    </lineage>
</organism>
<evidence type="ECO:0000256" key="1">
    <source>
        <dbReference type="SAM" id="MobiDB-lite"/>
    </source>
</evidence>
<reference evidence="2 3" key="1">
    <citation type="journal article" date="2014" name="Int. J. Syst. Evol. Microbiol.">
        <title>Complete genome sequence of Corynebacterium casei LMG S-19264T (=DSM 44701T), isolated from a smear-ripened cheese.</title>
        <authorList>
            <consortium name="US DOE Joint Genome Institute (JGI-PGF)"/>
            <person name="Walter F."/>
            <person name="Albersmeier A."/>
            <person name="Kalinowski J."/>
            <person name="Ruckert C."/>
        </authorList>
    </citation>
    <scope>NUCLEOTIDE SEQUENCE [LARGE SCALE GENOMIC DNA]</scope>
    <source>
        <strain evidence="2 3">KCTC 23968</strain>
    </source>
</reference>